<name>A0A9D3XIU7_9SAUR</name>
<protein>
    <submittedName>
        <fullName evidence="2">Uncharacterized protein</fullName>
    </submittedName>
</protein>
<dbReference type="EMBL" id="JAHDVG010000467">
    <property type="protein sequence ID" value="KAH1182274.1"/>
    <property type="molecule type" value="Genomic_DNA"/>
</dbReference>
<accession>A0A9D3XIU7</accession>
<proteinExistence type="predicted"/>
<sequence>MRKVSCRGGEQLSSSCQVDNGECLACSLRSLDPGPSTVVPGQAQSKEGVPGLAVLEPRPTDGGWIRNQDTKVQGKDLTTFGNSLSTDLQNTFSIGSSISKPPNPW</sequence>
<evidence type="ECO:0000313" key="3">
    <source>
        <dbReference type="Proteomes" id="UP000827986"/>
    </source>
</evidence>
<dbReference type="AlphaFoldDB" id="A0A9D3XIU7"/>
<gene>
    <name evidence="2" type="ORF">KIL84_010028</name>
</gene>
<reference evidence="2" key="1">
    <citation type="submission" date="2021-09" db="EMBL/GenBank/DDBJ databases">
        <title>The genome of Mauremys mutica provides insights into the evolution of semi-aquatic lifestyle.</title>
        <authorList>
            <person name="Gong S."/>
            <person name="Gao Y."/>
        </authorList>
    </citation>
    <scope>NUCLEOTIDE SEQUENCE</scope>
    <source>
        <strain evidence="2">MM-2020</strain>
        <tissue evidence="2">Muscle</tissue>
    </source>
</reference>
<dbReference type="Proteomes" id="UP000827986">
    <property type="component" value="Unassembled WGS sequence"/>
</dbReference>
<keyword evidence="3" id="KW-1185">Reference proteome</keyword>
<evidence type="ECO:0000256" key="1">
    <source>
        <dbReference type="SAM" id="MobiDB-lite"/>
    </source>
</evidence>
<evidence type="ECO:0000313" key="2">
    <source>
        <dbReference type="EMBL" id="KAH1182274.1"/>
    </source>
</evidence>
<comment type="caution">
    <text evidence="2">The sequence shown here is derived from an EMBL/GenBank/DDBJ whole genome shotgun (WGS) entry which is preliminary data.</text>
</comment>
<feature type="region of interest" description="Disordered" evidence="1">
    <location>
        <begin position="35"/>
        <end position="67"/>
    </location>
</feature>
<organism evidence="2 3">
    <name type="scientific">Mauremys mutica</name>
    <name type="common">yellowpond turtle</name>
    <dbReference type="NCBI Taxonomy" id="74926"/>
    <lineage>
        <taxon>Eukaryota</taxon>
        <taxon>Metazoa</taxon>
        <taxon>Chordata</taxon>
        <taxon>Craniata</taxon>
        <taxon>Vertebrata</taxon>
        <taxon>Euteleostomi</taxon>
        <taxon>Archelosauria</taxon>
        <taxon>Testudinata</taxon>
        <taxon>Testudines</taxon>
        <taxon>Cryptodira</taxon>
        <taxon>Durocryptodira</taxon>
        <taxon>Testudinoidea</taxon>
        <taxon>Geoemydidae</taxon>
        <taxon>Geoemydinae</taxon>
        <taxon>Mauremys</taxon>
    </lineage>
</organism>